<dbReference type="InterPro" id="IPR020846">
    <property type="entry name" value="MFS_dom"/>
</dbReference>
<organism evidence="8 9">
    <name type="scientific">Roseiflexus castenholzii (strain DSM 13941 / HLO8)</name>
    <dbReference type="NCBI Taxonomy" id="383372"/>
    <lineage>
        <taxon>Bacteria</taxon>
        <taxon>Bacillati</taxon>
        <taxon>Chloroflexota</taxon>
        <taxon>Chloroflexia</taxon>
        <taxon>Chloroflexales</taxon>
        <taxon>Roseiflexineae</taxon>
        <taxon>Roseiflexaceae</taxon>
        <taxon>Roseiflexus</taxon>
    </lineage>
</organism>
<dbReference type="CDD" id="cd17321">
    <property type="entry name" value="MFS_MMR_MDR_like"/>
    <property type="match status" value="1"/>
</dbReference>
<feature type="transmembrane region" description="Helical" evidence="6">
    <location>
        <begin position="274"/>
        <end position="300"/>
    </location>
</feature>
<evidence type="ECO:0000256" key="2">
    <source>
        <dbReference type="ARBA" id="ARBA00007520"/>
    </source>
</evidence>
<dbReference type="InterPro" id="IPR001958">
    <property type="entry name" value="Tet-R_TetA/multi-R_MdtG-like"/>
</dbReference>
<feature type="transmembrane region" description="Helical" evidence="6">
    <location>
        <begin position="44"/>
        <end position="63"/>
    </location>
</feature>
<feature type="transmembrane region" description="Helical" evidence="6">
    <location>
        <begin position="195"/>
        <end position="219"/>
    </location>
</feature>
<evidence type="ECO:0000256" key="4">
    <source>
        <dbReference type="ARBA" id="ARBA00022989"/>
    </source>
</evidence>
<dbReference type="Proteomes" id="UP000000263">
    <property type="component" value="Chromosome"/>
</dbReference>
<feature type="transmembrane region" description="Helical" evidence="6">
    <location>
        <begin position="162"/>
        <end position="183"/>
    </location>
</feature>
<dbReference type="KEGG" id="rca:Rcas_2058"/>
<dbReference type="InterPro" id="IPR036259">
    <property type="entry name" value="MFS_trans_sf"/>
</dbReference>
<dbReference type="PROSITE" id="PS50850">
    <property type="entry name" value="MFS"/>
    <property type="match status" value="1"/>
</dbReference>
<dbReference type="PANTHER" id="PTHR23501:SF190">
    <property type="entry name" value="MAJOR FACILITATOR SUPERFAMILY MFS_1"/>
    <property type="match status" value="1"/>
</dbReference>
<dbReference type="PROSITE" id="PS00216">
    <property type="entry name" value="SUGAR_TRANSPORT_1"/>
    <property type="match status" value="1"/>
</dbReference>
<comment type="similarity">
    <text evidence="2">Belongs to the major facilitator superfamily. TCR/Tet family.</text>
</comment>
<dbReference type="RefSeq" id="WP_012120569.1">
    <property type="nucleotide sequence ID" value="NC_009767.1"/>
</dbReference>
<evidence type="ECO:0000256" key="3">
    <source>
        <dbReference type="ARBA" id="ARBA00022692"/>
    </source>
</evidence>
<evidence type="ECO:0000313" key="9">
    <source>
        <dbReference type="Proteomes" id="UP000000263"/>
    </source>
</evidence>
<dbReference type="InterPro" id="IPR005829">
    <property type="entry name" value="Sugar_transporter_CS"/>
</dbReference>
<feature type="transmembrane region" description="Helical" evidence="6">
    <location>
        <begin position="231"/>
        <end position="253"/>
    </location>
</feature>
<feature type="transmembrane region" description="Helical" evidence="6">
    <location>
        <begin position="133"/>
        <end position="156"/>
    </location>
</feature>
<keyword evidence="9" id="KW-1185">Reference proteome</keyword>
<accession>A7NKX5</accession>
<keyword evidence="5 6" id="KW-0472">Membrane</keyword>
<feature type="transmembrane region" description="Helical" evidence="6">
    <location>
        <begin position="397"/>
        <end position="421"/>
    </location>
</feature>
<dbReference type="Pfam" id="PF07690">
    <property type="entry name" value="MFS_1"/>
    <property type="match status" value="2"/>
</dbReference>
<dbReference type="GO" id="GO:0005886">
    <property type="term" value="C:plasma membrane"/>
    <property type="evidence" value="ECO:0007669"/>
    <property type="project" value="UniProtKB-SubCell"/>
</dbReference>
<dbReference type="Gene3D" id="1.20.1250.20">
    <property type="entry name" value="MFS general substrate transporter like domains"/>
    <property type="match status" value="2"/>
</dbReference>
<dbReference type="SUPFAM" id="SSF103473">
    <property type="entry name" value="MFS general substrate transporter"/>
    <property type="match status" value="1"/>
</dbReference>
<evidence type="ECO:0000256" key="1">
    <source>
        <dbReference type="ARBA" id="ARBA00004651"/>
    </source>
</evidence>
<feature type="domain" description="Major facilitator superfamily (MFS) profile" evidence="7">
    <location>
        <begin position="9"/>
        <end position="456"/>
    </location>
</feature>
<feature type="transmembrane region" description="Helical" evidence="6">
    <location>
        <begin position="9"/>
        <end position="32"/>
    </location>
</feature>
<dbReference type="InterPro" id="IPR011701">
    <property type="entry name" value="MFS"/>
</dbReference>
<comment type="subcellular location">
    <subcellularLocation>
        <location evidence="1">Cell membrane</location>
        <topology evidence="1">Multi-pass membrane protein</topology>
    </subcellularLocation>
</comment>
<dbReference type="PRINTS" id="PR01035">
    <property type="entry name" value="TCRTETA"/>
</dbReference>
<dbReference type="PANTHER" id="PTHR23501">
    <property type="entry name" value="MAJOR FACILITATOR SUPERFAMILY"/>
    <property type="match status" value="1"/>
</dbReference>
<dbReference type="eggNOG" id="COG2814">
    <property type="taxonomic scope" value="Bacteria"/>
</dbReference>
<dbReference type="AlphaFoldDB" id="A7NKX5"/>
<evidence type="ECO:0000313" key="8">
    <source>
        <dbReference type="EMBL" id="ABU58145.1"/>
    </source>
</evidence>
<feature type="transmembrane region" description="Helical" evidence="6">
    <location>
        <begin position="306"/>
        <end position="324"/>
    </location>
</feature>
<protein>
    <submittedName>
        <fullName evidence="8">Major facilitator superfamily MFS_1</fullName>
    </submittedName>
</protein>
<name>A7NKX5_ROSCS</name>
<feature type="transmembrane region" description="Helical" evidence="6">
    <location>
        <begin position="75"/>
        <end position="98"/>
    </location>
</feature>
<evidence type="ECO:0000256" key="5">
    <source>
        <dbReference type="ARBA" id="ARBA00023136"/>
    </source>
</evidence>
<sequence length="471" mass="48930">MDERKRNQILLVLFIGVLMAALDIAIVGPALPALREHFQIDARAASWMFVIYVLLNLVGTPFIAKLSDRFGRRILYTASIALFGLGSLIVVAAPVYAVVLAGRAIQGLGAGGIFPVASAVIGDTFPPEKRGSALGLIGAVFGIAFLVGPIIGGLLLLLGWQWLFLINLPIAMALIGFGVKLLPAIRTATPRPFDWGGTVVLGVLLAALAVALSDLAYLLEDASVSGLVNALRTSTVAPLLLLALALAPVFWWIERRAEDPVLDLNLFRNRQIALAGALSFGAGLSEAVTLFVPSLLVAAFGVTPSTASFMLIPMVLAMAIGSPLSGRALDRVGSKIVVLTGTALIAAGLVLEGTLANVLPAFYGFSALFGIGIGVLLGASLRYILLNEAPAEERGATQGVLTVFISIGQLIGAVLLGAIAAARGGDVGGYAFAFLVVGVLMAVLFIASFGLKSRAQELATQQRLQRGASMA</sequence>
<keyword evidence="4 6" id="KW-1133">Transmembrane helix</keyword>
<dbReference type="GO" id="GO:0022857">
    <property type="term" value="F:transmembrane transporter activity"/>
    <property type="evidence" value="ECO:0007669"/>
    <property type="project" value="InterPro"/>
</dbReference>
<keyword evidence="3 6" id="KW-0812">Transmembrane</keyword>
<feature type="transmembrane region" description="Helical" evidence="6">
    <location>
        <begin position="427"/>
        <end position="451"/>
    </location>
</feature>
<feature type="transmembrane region" description="Helical" evidence="6">
    <location>
        <begin position="362"/>
        <end position="385"/>
    </location>
</feature>
<evidence type="ECO:0000259" key="7">
    <source>
        <dbReference type="PROSITE" id="PS50850"/>
    </source>
</evidence>
<dbReference type="EMBL" id="CP000804">
    <property type="protein sequence ID" value="ABU58145.1"/>
    <property type="molecule type" value="Genomic_DNA"/>
</dbReference>
<gene>
    <name evidence="8" type="ordered locus">Rcas_2058</name>
</gene>
<proteinExistence type="inferred from homology"/>
<dbReference type="HOGENOM" id="CLU_000960_28_3_0"/>
<feature type="transmembrane region" description="Helical" evidence="6">
    <location>
        <begin position="104"/>
        <end position="121"/>
    </location>
</feature>
<dbReference type="STRING" id="383372.Rcas_2058"/>
<evidence type="ECO:0000256" key="6">
    <source>
        <dbReference type="SAM" id="Phobius"/>
    </source>
</evidence>
<feature type="transmembrane region" description="Helical" evidence="6">
    <location>
        <begin position="336"/>
        <end position="356"/>
    </location>
</feature>
<reference evidence="8 9" key="1">
    <citation type="submission" date="2007-08" db="EMBL/GenBank/DDBJ databases">
        <title>Complete sequence of Roseiflexus castenholzii DSM 13941.</title>
        <authorList>
            <consortium name="US DOE Joint Genome Institute"/>
            <person name="Copeland A."/>
            <person name="Lucas S."/>
            <person name="Lapidus A."/>
            <person name="Barry K."/>
            <person name="Glavina del Rio T."/>
            <person name="Dalin E."/>
            <person name="Tice H."/>
            <person name="Pitluck S."/>
            <person name="Thompson L.S."/>
            <person name="Brettin T."/>
            <person name="Bruce D."/>
            <person name="Detter J.C."/>
            <person name="Han C."/>
            <person name="Tapia R."/>
            <person name="Schmutz J."/>
            <person name="Larimer F."/>
            <person name="Land M."/>
            <person name="Hauser L."/>
            <person name="Kyrpides N."/>
            <person name="Mikhailova N."/>
            <person name="Bryant D.A."/>
            <person name="Hanada S."/>
            <person name="Tsukatani Y."/>
            <person name="Richardson P."/>
        </authorList>
    </citation>
    <scope>NUCLEOTIDE SEQUENCE [LARGE SCALE GENOMIC DNA]</scope>
    <source>
        <strain evidence="9">DSM 13941 / HLO8</strain>
    </source>
</reference>